<evidence type="ECO:0000313" key="3">
    <source>
        <dbReference type="EMBL" id="WFN24092.1"/>
    </source>
</evidence>
<dbReference type="Proteomes" id="UP000611459">
    <property type="component" value="Unassembled WGS sequence"/>
</dbReference>
<dbReference type="Proteomes" id="UP001220209">
    <property type="component" value="Plasmid unnamed4"/>
</dbReference>
<keyword evidence="3" id="KW-0614">Plasmid</keyword>
<gene>
    <name evidence="2" type="ORF">J4M89_38340</name>
    <name evidence="1" type="ORF">JIN94_41140</name>
    <name evidence="3" type="ORF">LXE91_43285</name>
</gene>
<reference evidence="3 6" key="3">
    <citation type="submission" date="2021-12" db="EMBL/GenBank/DDBJ databases">
        <title>Genomic and phenotypic characterization of three Burkholderia contaminans isolates recovered from different sources.</title>
        <authorList>
            <person name="Lopez De Volder A."/>
            <person name="Fan Y."/>
            <person name="Nunvar J."/>
            <person name="Herrera T."/>
            <person name="Timp W."/>
            <person name="Degrossi J."/>
        </authorList>
    </citation>
    <scope>NUCLEOTIDE SEQUENCE [LARGE SCALE GENOMIC DNA]</scope>
    <source>
        <strain evidence="3 6">LMG 23361</strain>
        <plasmid evidence="3 6">unnamed4</plasmid>
    </source>
</reference>
<keyword evidence="5" id="KW-1185">Reference proteome</keyword>
<evidence type="ECO:0000313" key="1">
    <source>
        <dbReference type="EMBL" id="MBK1936287.1"/>
    </source>
</evidence>
<evidence type="ECO:0000313" key="5">
    <source>
        <dbReference type="Proteomes" id="UP000664048"/>
    </source>
</evidence>
<proteinExistence type="predicted"/>
<evidence type="ECO:0000313" key="6">
    <source>
        <dbReference type="Proteomes" id="UP001220209"/>
    </source>
</evidence>
<geneLocation type="plasmid" evidence="3 6">
    <name>unnamed4</name>
</geneLocation>
<protein>
    <submittedName>
        <fullName evidence="1">Uncharacterized protein</fullName>
    </submittedName>
</protein>
<accession>A0AAP1VF58</accession>
<dbReference type="AlphaFoldDB" id="A0AAP1VF58"/>
<reference evidence="1" key="1">
    <citation type="submission" date="2021-01" db="EMBL/GenBank/DDBJ databases">
        <title>Outbreak of Burkholderia contaminns endophthalmitis traced to a clinical ventilation system.</title>
        <authorList>
            <person name="Lipuma J."/>
            <person name="Spilker T."/>
            <person name="Kratholm J."/>
        </authorList>
    </citation>
    <scope>NUCLEOTIDE SEQUENCE</scope>
    <source>
        <strain evidence="1">HI4954</strain>
    </source>
</reference>
<reference evidence="2 5" key="2">
    <citation type="submission" date="2021-03" db="EMBL/GenBank/DDBJ databases">
        <title>Clinical course, treatment and visual outcome of an outbreak of Burkholderia contaminans endophthalmitis following cataract surgery.</title>
        <authorList>
            <person name="Lind C."/>
            <person name="Olsen K."/>
            <person name="Angelsen N.K."/>
            <person name="Krefting E.A."/>
            <person name="Fossen K."/>
            <person name="Gravningen K."/>
            <person name="Depoorter E."/>
            <person name="Vandamme P."/>
            <person name="Bertelsen G."/>
        </authorList>
    </citation>
    <scope>NUCLEOTIDE SEQUENCE [LARGE SCALE GENOMIC DNA]</scope>
    <source>
        <strain evidence="2 5">51242556</strain>
    </source>
</reference>
<dbReference type="EMBL" id="JAGEMX010000027">
    <property type="protein sequence ID" value="MBO1835259.1"/>
    <property type="molecule type" value="Genomic_DNA"/>
</dbReference>
<evidence type="ECO:0000313" key="4">
    <source>
        <dbReference type="Proteomes" id="UP000611459"/>
    </source>
</evidence>
<organism evidence="1 4">
    <name type="scientific">Burkholderia contaminans</name>
    <dbReference type="NCBI Taxonomy" id="488447"/>
    <lineage>
        <taxon>Bacteria</taxon>
        <taxon>Pseudomonadati</taxon>
        <taxon>Pseudomonadota</taxon>
        <taxon>Betaproteobacteria</taxon>
        <taxon>Burkholderiales</taxon>
        <taxon>Burkholderiaceae</taxon>
        <taxon>Burkholderia</taxon>
        <taxon>Burkholderia cepacia complex</taxon>
    </lineage>
</organism>
<evidence type="ECO:0000313" key="2">
    <source>
        <dbReference type="EMBL" id="MBO1835259.1"/>
    </source>
</evidence>
<dbReference type="Proteomes" id="UP000664048">
    <property type="component" value="Unassembled WGS sequence"/>
</dbReference>
<dbReference type="EMBL" id="JAENIB010000066">
    <property type="protein sequence ID" value="MBK1936287.1"/>
    <property type="molecule type" value="Genomic_DNA"/>
</dbReference>
<name>A0AAP1VF58_9BURK</name>
<sequence length="160" mass="17801">MQAKIEVAAVLDSLRIQASTRVFAESDDRQYFVNSSYIEDRDVILRILIERAIIRRAVSDILADSEGYTVRVWDGEAYAIKSSRDLIEIMGAIMATDEETIIIHRPHTEENRSKPVRVGSLSLVYGNSGWDVISDNADNDETNRLIAGAEKLASAFAAVL</sequence>
<dbReference type="RefSeq" id="WP_083268431.1">
    <property type="nucleotide sequence ID" value="NZ_CABVQA010000092.1"/>
</dbReference>
<dbReference type="EMBL" id="CP090646">
    <property type="protein sequence ID" value="WFN24092.1"/>
    <property type="molecule type" value="Genomic_DNA"/>
</dbReference>